<dbReference type="EMBL" id="LDAU01000057">
    <property type="protein sequence ID" value="KRX08873.1"/>
    <property type="molecule type" value="Genomic_DNA"/>
</dbReference>
<name>A0A0V0R2Y6_PSEPJ</name>
<comment type="caution">
    <text evidence="2">The sequence shown here is derived from an EMBL/GenBank/DDBJ whole genome shotgun (WGS) entry which is preliminary data.</text>
</comment>
<proteinExistence type="predicted"/>
<evidence type="ECO:0000313" key="3">
    <source>
        <dbReference type="Proteomes" id="UP000054937"/>
    </source>
</evidence>
<protein>
    <submittedName>
        <fullName evidence="2">Uncharacterized protein</fullName>
    </submittedName>
</protein>
<dbReference type="InParanoid" id="A0A0V0R2Y6"/>
<accession>A0A0V0R2Y6</accession>
<reference evidence="2 3" key="1">
    <citation type="journal article" date="2015" name="Sci. Rep.">
        <title>Genome of the facultative scuticociliatosis pathogen Pseudocohnilembus persalinus provides insight into its virulence through horizontal gene transfer.</title>
        <authorList>
            <person name="Xiong J."/>
            <person name="Wang G."/>
            <person name="Cheng J."/>
            <person name="Tian M."/>
            <person name="Pan X."/>
            <person name="Warren A."/>
            <person name="Jiang C."/>
            <person name="Yuan D."/>
            <person name="Miao W."/>
        </authorList>
    </citation>
    <scope>NUCLEOTIDE SEQUENCE [LARGE SCALE GENOMIC DNA]</scope>
    <source>
        <strain evidence="2">36N120E</strain>
    </source>
</reference>
<dbReference type="Proteomes" id="UP000054937">
    <property type="component" value="Unassembled WGS sequence"/>
</dbReference>
<keyword evidence="3" id="KW-1185">Reference proteome</keyword>
<organism evidence="2 3">
    <name type="scientific">Pseudocohnilembus persalinus</name>
    <name type="common">Ciliate</name>
    <dbReference type="NCBI Taxonomy" id="266149"/>
    <lineage>
        <taxon>Eukaryota</taxon>
        <taxon>Sar</taxon>
        <taxon>Alveolata</taxon>
        <taxon>Ciliophora</taxon>
        <taxon>Intramacronucleata</taxon>
        <taxon>Oligohymenophorea</taxon>
        <taxon>Scuticociliatia</taxon>
        <taxon>Philasterida</taxon>
        <taxon>Pseudocohnilembidae</taxon>
        <taxon>Pseudocohnilembus</taxon>
    </lineage>
</organism>
<sequence length="102" mass="12097">MSLTGQIKVFLDGAHFLLEFLQKYLNFSEMIKKEQKKEELADFPQKKGLKKTQRNEDQKKKIKRSYYVKFQLDKLVRIVQFDFSNFLEAKLSLGQGFLGGEW</sequence>
<dbReference type="AlphaFoldDB" id="A0A0V0R2Y6"/>
<feature type="region of interest" description="Disordered" evidence="1">
    <location>
        <begin position="37"/>
        <end position="61"/>
    </location>
</feature>
<gene>
    <name evidence="2" type="ORF">PPERSA_08977</name>
</gene>
<evidence type="ECO:0000256" key="1">
    <source>
        <dbReference type="SAM" id="MobiDB-lite"/>
    </source>
</evidence>
<evidence type="ECO:0000313" key="2">
    <source>
        <dbReference type="EMBL" id="KRX08873.1"/>
    </source>
</evidence>